<name>A0AB34G6M5_9HYPO</name>
<feature type="region of interest" description="Disordered" evidence="1">
    <location>
        <begin position="178"/>
        <end position="211"/>
    </location>
</feature>
<evidence type="ECO:0000256" key="1">
    <source>
        <dbReference type="SAM" id="MobiDB-lite"/>
    </source>
</evidence>
<organism evidence="3 4">
    <name type="scientific">Purpureocillium lavendulum</name>
    <dbReference type="NCBI Taxonomy" id="1247861"/>
    <lineage>
        <taxon>Eukaryota</taxon>
        <taxon>Fungi</taxon>
        <taxon>Dikarya</taxon>
        <taxon>Ascomycota</taxon>
        <taxon>Pezizomycotina</taxon>
        <taxon>Sordariomycetes</taxon>
        <taxon>Hypocreomycetidae</taxon>
        <taxon>Hypocreales</taxon>
        <taxon>Ophiocordycipitaceae</taxon>
        <taxon>Purpureocillium</taxon>
    </lineage>
</organism>
<evidence type="ECO:0000313" key="4">
    <source>
        <dbReference type="Proteomes" id="UP001163105"/>
    </source>
</evidence>
<gene>
    <name evidence="3" type="ORF">O9K51_01522</name>
</gene>
<keyword evidence="2" id="KW-0472">Membrane</keyword>
<protein>
    <submittedName>
        <fullName evidence="3">Transmembrane alpha-helix domain-containing protein</fullName>
    </submittedName>
</protein>
<feature type="compositionally biased region" description="Polar residues" evidence="1">
    <location>
        <begin position="265"/>
        <end position="281"/>
    </location>
</feature>
<feature type="region of interest" description="Disordered" evidence="1">
    <location>
        <begin position="248"/>
        <end position="300"/>
    </location>
</feature>
<dbReference type="Proteomes" id="UP001163105">
    <property type="component" value="Unassembled WGS sequence"/>
</dbReference>
<proteinExistence type="predicted"/>
<feature type="compositionally biased region" description="Low complexity" evidence="1">
    <location>
        <begin position="1"/>
        <end position="21"/>
    </location>
</feature>
<reference evidence="3" key="1">
    <citation type="submission" date="2023-01" db="EMBL/GenBank/DDBJ databases">
        <title>The growth and conidiation of Purpureocillium lavendulum are regulated by nitrogen source and histone H3K14 acetylation.</title>
        <authorList>
            <person name="Tang P."/>
            <person name="Han J."/>
            <person name="Zhang C."/>
            <person name="Tang P."/>
            <person name="Qi F."/>
            <person name="Zhang K."/>
            <person name="Liang L."/>
        </authorList>
    </citation>
    <scope>NUCLEOTIDE SEQUENCE</scope>
    <source>
        <strain evidence="3">YMF1.00683</strain>
    </source>
</reference>
<sequence>MADTASTTPPGSAAATTTTPPEITSFPKNPLTTTFSRPTDCTGISKSLFLAMMDLSSTCLPSGFKSQSSAYFSPGIACPSGYVSACHDNTGVASQTTVTCCPTLNRDISLSCVDDRTLRSVWSTLFCTWIAPKAQTTLRMTLSTNGGVTSTERVEFVSPDGINAFGIRMVYQKTDMDKATTTATGTSRPGQTGSNPTDSAPTNTSLPESDGGLSTGAKAAIGVVVPCVVLAVLFGVLFWWRRKRRNNTNTKAQGGASSELYKYQPQHNTSELQGQPVQELQGSVVDPVELPASTSHPRES</sequence>
<feature type="transmembrane region" description="Helical" evidence="2">
    <location>
        <begin position="219"/>
        <end position="240"/>
    </location>
</feature>
<comment type="caution">
    <text evidence="3">The sequence shown here is derived from an EMBL/GenBank/DDBJ whole genome shotgun (WGS) entry which is preliminary data.</text>
</comment>
<dbReference type="AlphaFoldDB" id="A0AB34G6M5"/>
<dbReference type="EMBL" id="JAQHRD010000001">
    <property type="protein sequence ID" value="KAJ6446749.1"/>
    <property type="molecule type" value="Genomic_DNA"/>
</dbReference>
<feature type="compositionally biased region" description="Polar residues" evidence="1">
    <location>
        <begin position="187"/>
        <end position="207"/>
    </location>
</feature>
<evidence type="ECO:0000313" key="3">
    <source>
        <dbReference type="EMBL" id="KAJ6446749.1"/>
    </source>
</evidence>
<accession>A0AB34G6M5</accession>
<evidence type="ECO:0000256" key="2">
    <source>
        <dbReference type="SAM" id="Phobius"/>
    </source>
</evidence>
<keyword evidence="4" id="KW-1185">Reference proteome</keyword>
<keyword evidence="2 3" id="KW-0812">Transmembrane</keyword>
<keyword evidence="2" id="KW-1133">Transmembrane helix</keyword>
<feature type="region of interest" description="Disordered" evidence="1">
    <location>
        <begin position="1"/>
        <end position="31"/>
    </location>
</feature>